<accession>A0A4Y1QYD1</accession>
<organism evidence="1">
    <name type="scientific">Prunus dulcis</name>
    <name type="common">Almond</name>
    <name type="synonym">Amygdalus dulcis</name>
    <dbReference type="NCBI Taxonomy" id="3755"/>
    <lineage>
        <taxon>Eukaryota</taxon>
        <taxon>Viridiplantae</taxon>
        <taxon>Streptophyta</taxon>
        <taxon>Embryophyta</taxon>
        <taxon>Tracheophyta</taxon>
        <taxon>Spermatophyta</taxon>
        <taxon>Magnoliopsida</taxon>
        <taxon>eudicotyledons</taxon>
        <taxon>Gunneridae</taxon>
        <taxon>Pentapetalae</taxon>
        <taxon>rosids</taxon>
        <taxon>fabids</taxon>
        <taxon>Rosales</taxon>
        <taxon>Rosaceae</taxon>
        <taxon>Amygdaloideae</taxon>
        <taxon>Amygdaleae</taxon>
        <taxon>Prunus</taxon>
    </lineage>
</organism>
<dbReference type="AlphaFoldDB" id="A0A4Y1QYD1"/>
<name>A0A4Y1QYD1_PRUDU</name>
<proteinExistence type="predicted"/>
<protein>
    <submittedName>
        <fullName evidence="1">F-box family protein with DUF295</fullName>
    </submittedName>
</protein>
<reference evidence="1" key="1">
    <citation type="journal article" date="2019" name="Science">
        <title>Mutation of a bHLH transcription factor allowed almond domestication.</title>
        <authorList>
            <person name="Sanchez-Perez R."/>
            <person name="Pavan S."/>
            <person name="Mazzeo R."/>
            <person name="Moldovan C."/>
            <person name="Aiese Cigliano R."/>
            <person name="Del Cueto J."/>
            <person name="Ricciardi F."/>
            <person name="Lotti C."/>
            <person name="Ricciardi L."/>
            <person name="Dicenta F."/>
            <person name="Lopez-Marques R.L."/>
            <person name="Lindberg Moller B."/>
        </authorList>
    </citation>
    <scope>NUCLEOTIDE SEQUENCE</scope>
</reference>
<sequence length="337" mass="37750">MKSDRCLRTSSLIIVQSVHLTLPHEFRGRSDREYQDLRLGRLGVPRPARIAARLTLCPRDLPGLRIRLTTVPCILPERLELTWCHRGICRRDRLIIVPDFASLRLGWTAWRPRPARELTDITGSNEVVEVHRIHHRATLNLHASKPVRGQKGHLCPTFARCRTRTGLGSNFKVEIGSGPVTLGLKNSFSPCLKGQARYLKYANSKTLEAQYREGVHFKTEGKYDNKSTRHKINLAVVGLEPLPIDGIRQRAFFDRDQAIIAAAVNLFDCEWAFPLRGKLGSTVFSASALFSSKASSSSRRQSEHDFVSHSRSLTADTLAVGMVISTGEMASDPYTSE</sequence>
<dbReference type="EMBL" id="AP019298">
    <property type="protein sequence ID" value="BBG96855.1"/>
    <property type="molecule type" value="Genomic_DNA"/>
</dbReference>
<evidence type="ECO:0000313" key="1">
    <source>
        <dbReference type="EMBL" id="BBG96855.1"/>
    </source>
</evidence>
<gene>
    <name evidence="1" type="ORF">Prudu_005795</name>
</gene>